<dbReference type="Gene3D" id="2.120.10.80">
    <property type="entry name" value="Kelch-type beta propeller"/>
    <property type="match status" value="2"/>
</dbReference>
<dbReference type="SMART" id="SM00612">
    <property type="entry name" value="Kelch"/>
    <property type="match status" value="4"/>
</dbReference>
<dbReference type="PANTHER" id="PTHR46375:SF3">
    <property type="entry name" value="KELCH REPEAT AND BTB DOMAIN-CONTAINING PROTEIN 13"/>
    <property type="match status" value="1"/>
</dbReference>
<dbReference type="AlphaFoldDB" id="A0A9E6UKT5"/>
<proteinExistence type="predicted"/>
<dbReference type="PANTHER" id="PTHR46375">
    <property type="entry name" value="KELCH REPEAT AND BTB DOMAIN-CONTAINING PROTEIN 13-RELATED"/>
    <property type="match status" value="1"/>
</dbReference>
<dbReference type="InterPro" id="IPR006652">
    <property type="entry name" value="Kelch_1"/>
</dbReference>
<dbReference type="InterPro" id="IPR015915">
    <property type="entry name" value="Kelch-typ_b-propeller"/>
</dbReference>
<accession>A0A9E6UKT5</accession>
<dbReference type="SUPFAM" id="SSF117281">
    <property type="entry name" value="Kelch motif"/>
    <property type="match status" value="2"/>
</dbReference>
<evidence type="ECO:0008006" key="3">
    <source>
        <dbReference type="Google" id="ProtNLM"/>
    </source>
</evidence>
<dbReference type="KEGG" id="cmet:K6K41_13970"/>
<evidence type="ECO:0000313" key="1">
    <source>
        <dbReference type="EMBL" id="QZN98260.1"/>
    </source>
</evidence>
<dbReference type="EMBL" id="CP081869">
    <property type="protein sequence ID" value="QZN98260.1"/>
    <property type="molecule type" value="Genomic_DNA"/>
</dbReference>
<reference evidence="1" key="1">
    <citation type="submission" date="2021-08" db="EMBL/GenBank/DDBJ databases">
        <authorList>
            <person name="Zhang H."/>
            <person name="Xu M."/>
            <person name="Yu Z."/>
            <person name="Yang L."/>
            <person name="Cai Y."/>
        </authorList>
    </citation>
    <scope>NUCLEOTIDE SEQUENCE</scope>
    <source>
        <strain evidence="1">CHL1</strain>
    </source>
</reference>
<evidence type="ECO:0000313" key="2">
    <source>
        <dbReference type="Proteomes" id="UP000825701"/>
    </source>
</evidence>
<dbReference type="Pfam" id="PF01344">
    <property type="entry name" value="Kelch_1"/>
    <property type="match status" value="2"/>
</dbReference>
<dbReference type="InterPro" id="IPR052392">
    <property type="entry name" value="Kelch-BTB_domain-containing"/>
</dbReference>
<protein>
    <recommendedName>
        <fullName evidence="3">Galactose oxidase</fullName>
    </recommendedName>
</protein>
<dbReference type="RefSeq" id="WP_261401162.1">
    <property type="nucleotide sequence ID" value="NZ_CP081869.1"/>
</dbReference>
<organism evidence="1 2">
    <name type="scientific">Chenggangzhangella methanolivorans</name>
    <dbReference type="NCBI Taxonomy" id="1437009"/>
    <lineage>
        <taxon>Bacteria</taxon>
        <taxon>Pseudomonadati</taxon>
        <taxon>Pseudomonadota</taxon>
        <taxon>Alphaproteobacteria</taxon>
        <taxon>Hyphomicrobiales</taxon>
        <taxon>Methylopilaceae</taxon>
        <taxon>Chenggangzhangella</taxon>
    </lineage>
</organism>
<keyword evidence="2" id="KW-1185">Reference proteome</keyword>
<sequence length="341" mass="36539">MRRAGPDLSRRAALAAGLALPFAFQGAARSAGGGRWELRAPAPWRVQEVYAAARGPEAMIAGGMQVGVDGKSRAIAKVGLYDPTTDRWREGPPLPEPRHHPLLVAHEGQVFAIGGATHESETHEGDGAWGHWRQRRDVFVEQDGAWTPGPSLPIAQSEGVAVVHEGRIHVISGRTSRSADARLWPEQRDVDLHQVLDVASGRWSDAAPIPGARNSATGAVIDGRIYVAGGRTMAGGNMARLDVYDPTADRWEPRAPMPEPAGGLAGAVLDGLLYVFGGERLHEAGPGGVIGLAWRYDPKRDAWERMADMATPRHGLAAVALGAGSWRSAAERSPRRRERPP</sequence>
<dbReference type="Proteomes" id="UP000825701">
    <property type="component" value="Chromosome"/>
</dbReference>
<name>A0A9E6UKT5_9HYPH</name>
<gene>
    <name evidence="1" type="ORF">K6K41_13970</name>
</gene>